<dbReference type="AlphaFoldDB" id="A0A914DW48"/>
<keyword evidence="1" id="KW-1185">Reference proteome</keyword>
<dbReference type="PANTHER" id="PTHR12890">
    <property type="entry name" value="DREV PROTEIN"/>
    <property type="match status" value="1"/>
</dbReference>
<evidence type="ECO:0000313" key="1">
    <source>
        <dbReference type="Proteomes" id="UP000887540"/>
    </source>
</evidence>
<name>A0A914DW48_9BILA</name>
<proteinExistence type="predicted"/>
<protein>
    <submittedName>
        <fullName evidence="2">Methyltransferase-like protein 9</fullName>
    </submittedName>
</protein>
<dbReference type="Gene3D" id="3.40.50.150">
    <property type="entry name" value="Vaccinia Virus protein VP39"/>
    <property type="match status" value="1"/>
</dbReference>
<reference evidence="2" key="1">
    <citation type="submission" date="2022-11" db="UniProtKB">
        <authorList>
            <consortium name="WormBaseParasite"/>
        </authorList>
    </citation>
    <scope>IDENTIFICATION</scope>
</reference>
<dbReference type="InterPro" id="IPR007884">
    <property type="entry name" value="METL9"/>
</dbReference>
<dbReference type="InterPro" id="IPR029063">
    <property type="entry name" value="SAM-dependent_MTases_sf"/>
</dbReference>
<dbReference type="GO" id="GO:0106370">
    <property type="term" value="F:protein-L-histidine N-pros-methyltransferase activity"/>
    <property type="evidence" value="ECO:0007669"/>
    <property type="project" value="InterPro"/>
</dbReference>
<dbReference type="Pfam" id="PF05219">
    <property type="entry name" value="DREV"/>
    <property type="match status" value="1"/>
</dbReference>
<dbReference type="Proteomes" id="UP000887540">
    <property type="component" value="Unplaced"/>
</dbReference>
<organism evidence="1 2">
    <name type="scientific">Acrobeloides nanus</name>
    <dbReference type="NCBI Taxonomy" id="290746"/>
    <lineage>
        <taxon>Eukaryota</taxon>
        <taxon>Metazoa</taxon>
        <taxon>Ecdysozoa</taxon>
        <taxon>Nematoda</taxon>
        <taxon>Chromadorea</taxon>
        <taxon>Rhabditida</taxon>
        <taxon>Tylenchina</taxon>
        <taxon>Cephalobomorpha</taxon>
        <taxon>Cephaloboidea</taxon>
        <taxon>Cephalobidae</taxon>
        <taxon>Acrobeloides</taxon>
    </lineage>
</organism>
<dbReference type="PANTHER" id="PTHR12890:SF0">
    <property type="entry name" value="PROTEIN-L-HISTIDINE N-PROS-METHYLTRANSFERASE"/>
    <property type="match status" value="1"/>
</dbReference>
<dbReference type="WBParaSite" id="ACRNAN_scaffold4208.g13521.t1">
    <property type="protein sequence ID" value="ACRNAN_scaffold4208.g13521.t1"/>
    <property type="gene ID" value="ACRNAN_scaffold4208.g13521"/>
</dbReference>
<evidence type="ECO:0000313" key="2">
    <source>
        <dbReference type="WBParaSite" id="ACRNAN_scaffold4208.g13521.t1"/>
    </source>
</evidence>
<sequence>MYRGQRLARMLEAKIESDEYLFSIDRRYWYEVERTKLSSDVQSAFFPSAYDSETEAFLDASREVSNNICLQIYYSLATSLLSFLLTKTSINGILGRGGMFVFSKNQIKNFLQLPDEWISSDKRVLDLGAGDGDVSQVLSHFYKNVYATETSQVMQWRLKQHGFNILDIEKWKETGPYELISVLNLLDRHYNPQKLLKELFELSSRSNCMVLLAIVLPVSQYVEFNLKNASNTYPDNWLPISGTTFEEQINSIVHDVFEPSNFEVVRWTKLPYLCEGDSVRAYYKLDDAIFLLKPRKTSDQVQYSENLESQHVHHEHDTL</sequence>
<dbReference type="CDD" id="cd02440">
    <property type="entry name" value="AdoMet_MTases"/>
    <property type="match status" value="1"/>
</dbReference>
<accession>A0A914DW48</accession>
<dbReference type="SUPFAM" id="SSF53335">
    <property type="entry name" value="S-adenosyl-L-methionine-dependent methyltransferases"/>
    <property type="match status" value="1"/>
</dbReference>